<feature type="repeat" description="WD" evidence="1">
    <location>
        <begin position="47"/>
        <end position="88"/>
    </location>
</feature>
<dbReference type="PANTHER" id="PTHR19879">
    <property type="entry name" value="TRANSCRIPTION INITIATION FACTOR TFIID"/>
    <property type="match status" value="1"/>
</dbReference>
<name>A0A7C8VQE4_ORBOL</name>
<gene>
    <name evidence="2" type="ORF">TWF970_000688</name>
</gene>
<feature type="repeat" description="WD" evidence="1">
    <location>
        <begin position="145"/>
        <end position="177"/>
    </location>
</feature>
<dbReference type="InterPro" id="IPR015943">
    <property type="entry name" value="WD40/YVTN_repeat-like_dom_sf"/>
</dbReference>
<dbReference type="Proteomes" id="UP000474640">
    <property type="component" value="Unassembled WGS sequence"/>
</dbReference>
<feature type="repeat" description="WD" evidence="1">
    <location>
        <begin position="187"/>
        <end position="220"/>
    </location>
</feature>
<reference evidence="2 3" key="1">
    <citation type="submission" date="2020-01" db="EMBL/GenBank/DDBJ databases">
        <authorList>
            <person name="Palmer J.M."/>
        </authorList>
    </citation>
    <scope>NUCLEOTIDE SEQUENCE [LARGE SCALE GENOMIC DNA]</scope>
    <source>
        <strain evidence="2 3">TWF970</strain>
    </source>
</reference>
<dbReference type="Pfam" id="PF00400">
    <property type="entry name" value="WD40"/>
    <property type="match status" value="2"/>
</dbReference>
<comment type="caution">
    <text evidence="2">The sequence shown here is derived from an EMBL/GenBank/DDBJ whole genome shotgun (WGS) entry which is preliminary data.</text>
</comment>
<dbReference type="AlphaFoldDB" id="A0A7C8VQE4"/>
<dbReference type="OrthoDB" id="538223at2759"/>
<evidence type="ECO:0000313" key="2">
    <source>
        <dbReference type="EMBL" id="KAF3291475.1"/>
    </source>
</evidence>
<keyword evidence="1" id="KW-0853">WD repeat</keyword>
<organism evidence="2 3">
    <name type="scientific">Orbilia oligospora</name>
    <name type="common">Nematode-trapping fungus</name>
    <name type="synonym">Arthrobotrys oligospora</name>
    <dbReference type="NCBI Taxonomy" id="2813651"/>
    <lineage>
        <taxon>Eukaryota</taxon>
        <taxon>Fungi</taxon>
        <taxon>Dikarya</taxon>
        <taxon>Ascomycota</taxon>
        <taxon>Pezizomycotina</taxon>
        <taxon>Orbiliomycetes</taxon>
        <taxon>Orbiliales</taxon>
        <taxon>Orbiliaceae</taxon>
        <taxon>Orbilia</taxon>
    </lineage>
</organism>
<dbReference type="PROSITE" id="PS50082">
    <property type="entry name" value="WD_REPEATS_2"/>
    <property type="match status" value="3"/>
</dbReference>
<evidence type="ECO:0000313" key="3">
    <source>
        <dbReference type="Proteomes" id="UP000474640"/>
    </source>
</evidence>
<sequence length="488" mass="54365">MKCFAFSPDSKWLIVPSPKTNIIELWDVDMVIQGRVTPGTDQAIQVFRGHNDLVTAVLYSPDGKLLASASVDETVRIWDPATGQQLLQTSVATFPLWSFQTMVFSPDGKNLVVELYNFLILWSVTTGEQLRICHKTLKKGRDYCSMALSPSGKELALGTSGGRIEIWDTTTRQVIRVLCDIVTGSRVNAVAYSPDGKVLASASDSTIRLWNAVIEQRVSSNASPLRNWEMQLGLRKKTAQLRHVIARRKDPAERVKGESWSALEVVFSPNGEQVAVRELSSMDTVTVWDMRTGRLVWGNTCHCFDCKQLALAIKTPGGSRQIELWDIKTGRKIKYICDSRLDATVMTFSPNGERLALATQYRNTDIQVLDVVTGEELRSWDERHAVTKLCFSSDSEHLETGSEILSLAPNLSSSQSVQKSPRAQLYFEVRSSWIYANDFRLLRLPVSYGGDRSAHNGNLLVVPLHPTKGVGIFEFTGVLDELVLSQTP</sequence>
<dbReference type="PANTHER" id="PTHR19879:SF9">
    <property type="entry name" value="TRANSCRIPTION INITIATION FACTOR TFIID SUBUNIT 5"/>
    <property type="match status" value="1"/>
</dbReference>
<dbReference type="SUPFAM" id="SSF50978">
    <property type="entry name" value="WD40 repeat-like"/>
    <property type="match status" value="1"/>
</dbReference>
<dbReference type="SMART" id="SM00320">
    <property type="entry name" value="WD40"/>
    <property type="match status" value="3"/>
</dbReference>
<dbReference type="EMBL" id="JAABOJ010000001">
    <property type="protein sequence ID" value="KAF3291475.1"/>
    <property type="molecule type" value="Genomic_DNA"/>
</dbReference>
<protein>
    <submittedName>
        <fullName evidence="2">Uncharacterized protein</fullName>
    </submittedName>
</protein>
<dbReference type="Gene3D" id="2.130.10.10">
    <property type="entry name" value="YVTN repeat-like/Quinoprotein amine dehydrogenase"/>
    <property type="match status" value="3"/>
</dbReference>
<dbReference type="PROSITE" id="PS50294">
    <property type="entry name" value="WD_REPEATS_REGION"/>
    <property type="match status" value="1"/>
</dbReference>
<proteinExistence type="predicted"/>
<dbReference type="InterPro" id="IPR036322">
    <property type="entry name" value="WD40_repeat_dom_sf"/>
</dbReference>
<dbReference type="InterPro" id="IPR001680">
    <property type="entry name" value="WD40_rpt"/>
</dbReference>
<evidence type="ECO:0000256" key="1">
    <source>
        <dbReference type="PROSITE-ProRule" id="PRU00221"/>
    </source>
</evidence>
<accession>A0A7C8VQE4</accession>